<evidence type="ECO:0000256" key="8">
    <source>
        <dbReference type="SAM" id="Phobius"/>
    </source>
</evidence>
<keyword evidence="12" id="KW-1185">Reference proteome</keyword>
<evidence type="ECO:0000256" key="5">
    <source>
        <dbReference type="ARBA" id="ARBA00022989"/>
    </source>
</evidence>
<dbReference type="GO" id="GO:0005385">
    <property type="term" value="F:zinc ion transmembrane transporter activity"/>
    <property type="evidence" value="ECO:0007669"/>
    <property type="project" value="TreeGrafter"/>
</dbReference>
<evidence type="ECO:0000256" key="1">
    <source>
        <dbReference type="ARBA" id="ARBA00004141"/>
    </source>
</evidence>
<name>A0A1V4J148_9CLOT</name>
<evidence type="ECO:0000259" key="9">
    <source>
        <dbReference type="Pfam" id="PF01545"/>
    </source>
</evidence>
<keyword evidence="4 8" id="KW-0812">Transmembrane</keyword>
<dbReference type="PANTHER" id="PTHR11562:SF17">
    <property type="entry name" value="RE54080P-RELATED"/>
    <property type="match status" value="1"/>
</dbReference>
<dbReference type="InterPro" id="IPR027469">
    <property type="entry name" value="Cation_efflux_TMD_sf"/>
</dbReference>
<gene>
    <name evidence="11" type="primary">czcD</name>
    <name evidence="11" type="ORF">CLCHR_07670</name>
</gene>
<organism evidence="11 12">
    <name type="scientific">Clostridium chromiireducens</name>
    <dbReference type="NCBI Taxonomy" id="225345"/>
    <lineage>
        <taxon>Bacteria</taxon>
        <taxon>Bacillati</taxon>
        <taxon>Bacillota</taxon>
        <taxon>Clostridia</taxon>
        <taxon>Eubacteriales</taxon>
        <taxon>Clostridiaceae</taxon>
        <taxon>Clostridium</taxon>
    </lineage>
</organism>
<keyword evidence="5 8" id="KW-1133">Transmembrane helix</keyword>
<accession>A0A1V4J148</accession>
<dbReference type="AlphaFoldDB" id="A0A1V4J148"/>
<feature type="transmembrane region" description="Helical" evidence="8">
    <location>
        <begin position="153"/>
        <end position="176"/>
    </location>
</feature>
<dbReference type="Gene3D" id="1.20.1510.10">
    <property type="entry name" value="Cation efflux protein transmembrane domain"/>
    <property type="match status" value="1"/>
</dbReference>
<dbReference type="STRING" id="225345.CLCHR_07670"/>
<reference evidence="11 12" key="1">
    <citation type="submission" date="2017-03" db="EMBL/GenBank/DDBJ databases">
        <title>Genome sequence of Clostridium chromiireducens DSM 23318.</title>
        <authorList>
            <person name="Poehlein A."/>
            <person name="Daniel R."/>
        </authorList>
    </citation>
    <scope>NUCLEOTIDE SEQUENCE [LARGE SCALE GENOMIC DNA]</scope>
    <source>
        <strain evidence="11 12">DSM 23318</strain>
    </source>
</reference>
<comment type="subcellular location">
    <subcellularLocation>
        <location evidence="1">Membrane</location>
        <topology evidence="1">Multi-pass membrane protein</topology>
    </subcellularLocation>
</comment>
<dbReference type="Pfam" id="PF01545">
    <property type="entry name" value="Cation_efflux"/>
    <property type="match status" value="1"/>
</dbReference>
<dbReference type="NCBIfam" id="TIGR01297">
    <property type="entry name" value="CDF"/>
    <property type="match status" value="1"/>
</dbReference>
<dbReference type="InterPro" id="IPR027470">
    <property type="entry name" value="Cation_efflux_CTD"/>
</dbReference>
<dbReference type="RefSeq" id="WP_079438364.1">
    <property type="nucleotide sequence ID" value="NZ_MZGT01000008.1"/>
</dbReference>
<feature type="transmembrane region" description="Helical" evidence="8">
    <location>
        <begin position="51"/>
        <end position="71"/>
    </location>
</feature>
<feature type="transmembrane region" description="Helical" evidence="8">
    <location>
        <begin position="20"/>
        <end position="39"/>
    </location>
</feature>
<evidence type="ECO:0000256" key="7">
    <source>
        <dbReference type="ARBA" id="ARBA00023136"/>
    </source>
</evidence>
<feature type="domain" description="Cation efflux protein transmembrane" evidence="9">
    <location>
        <begin position="20"/>
        <end position="210"/>
    </location>
</feature>
<evidence type="ECO:0000313" key="11">
    <source>
        <dbReference type="EMBL" id="OPJ65377.1"/>
    </source>
</evidence>
<dbReference type="EMBL" id="MZGT01000008">
    <property type="protein sequence ID" value="OPJ65377.1"/>
    <property type="molecule type" value="Genomic_DNA"/>
</dbReference>
<dbReference type="GO" id="GO:0005886">
    <property type="term" value="C:plasma membrane"/>
    <property type="evidence" value="ECO:0007669"/>
    <property type="project" value="TreeGrafter"/>
</dbReference>
<dbReference type="InterPro" id="IPR050681">
    <property type="entry name" value="CDF/SLC30A"/>
</dbReference>
<dbReference type="InterPro" id="IPR036837">
    <property type="entry name" value="Cation_efflux_CTD_sf"/>
</dbReference>
<proteinExistence type="inferred from homology"/>
<feature type="transmembrane region" description="Helical" evidence="8">
    <location>
        <begin position="83"/>
        <end position="106"/>
    </location>
</feature>
<feature type="transmembrane region" description="Helical" evidence="8">
    <location>
        <begin position="122"/>
        <end position="141"/>
    </location>
</feature>
<dbReference type="PANTHER" id="PTHR11562">
    <property type="entry name" value="CATION EFFLUX PROTEIN/ ZINC TRANSPORTER"/>
    <property type="match status" value="1"/>
</dbReference>
<dbReference type="OrthoDB" id="9809646at2"/>
<dbReference type="Proteomes" id="UP000191056">
    <property type="component" value="Unassembled WGS sequence"/>
</dbReference>
<evidence type="ECO:0000256" key="2">
    <source>
        <dbReference type="ARBA" id="ARBA00008873"/>
    </source>
</evidence>
<dbReference type="Pfam" id="PF16916">
    <property type="entry name" value="ZT_dimer"/>
    <property type="match status" value="1"/>
</dbReference>
<evidence type="ECO:0000256" key="3">
    <source>
        <dbReference type="ARBA" id="ARBA00022448"/>
    </source>
</evidence>
<evidence type="ECO:0000256" key="4">
    <source>
        <dbReference type="ARBA" id="ARBA00022692"/>
    </source>
</evidence>
<keyword evidence="7 8" id="KW-0472">Membrane</keyword>
<feature type="domain" description="Cation efflux protein cytoplasmic" evidence="10">
    <location>
        <begin position="214"/>
        <end position="291"/>
    </location>
</feature>
<evidence type="ECO:0000313" key="12">
    <source>
        <dbReference type="Proteomes" id="UP000191056"/>
    </source>
</evidence>
<dbReference type="SUPFAM" id="SSF161111">
    <property type="entry name" value="Cation efflux protein transmembrane domain-like"/>
    <property type="match status" value="1"/>
</dbReference>
<dbReference type="SUPFAM" id="SSF160240">
    <property type="entry name" value="Cation efflux protein cytoplasmic domain-like"/>
    <property type="match status" value="1"/>
</dbReference>
<evidence type="ECO:0000256" key="6">
    <source>
        <dbReference type="ARBA" id="ARBA00023065"/>
    </source>
</evidence>
<keyword evidence="3" id="KW-0813">Transport</keyword>
<evidence type="ECO:0000259" key="10">
    <source>
        <dbReference type="Pfam" id="PF16916"/>
    </source>
</evidence>
<protein>
    <submittedName>
        <fullName evidence="11">Cadmium, cobalt and zinc/H(+)-K(+) antiporter</fullName>
    </submittedName>
</protein>
<sequence>MNKNTPQVTEHVFKQSEQKLFLTIVGVSIIFIGKFLGALFTNSLALFSDSWHLLTDIASLILSFWGLKIGLKAADDRYTFGYYRFSILTALINNISLILISIYIFYKAIVRYFNPIDVQPEGMIIFSILGLLVNTIVVLNLRDNSNNINVKSVFLHFLGDALSDIGVLIGGIVIYFTHLSGVDTLLSAILACLILKNALKMTIECTKILLEAAPEEISIDEVKKSIKNLGGIMEVTDVHIWSLSKEILSMTAHVSMQECTIENCERKLHEIQHLLKDKFNIEHSTIQFEKCTCGSCFHSKPDHNYCCNMCIDKCKKEKNAITIQSTKI</sequence>
<dbReference type="InterPro" id="IPR058533">
    <property type="entry name" value="Cation_efflux_TM"/>
</dbReference>
<keyword evidence="6" id="KW-0406">Ion transport</keyword>
<comment type="caution">
    <text evidence="11">The sequence shown here is derived from an EMBL/GenBank/DDBJ whole genome shotgun (WGS) entry which is preliminary data.</text>
</comment>
<dbReference type="InterPro" id="IPR002524">
    <property type="entry name" value="Cation_efflux"/>
</dbReference>
<comment type="similarity">
    <text evidence="2">Belongs to the cation diffusion facilitator (CDF) transporter (TC 2.A.4) family. SLC30A subfamily.</text>
</comment>